<keyword evidence="1" id="KW-0479">Metal-binding</keyword>
<evidence type="ECO:0000256" key="1">
    <source>
        <dbReference type="HAMAP-Rule" id="MF_02093"/>
    </source>
</evidence>
<gene>
    <name evidence="2" type="ORF">C8J26_1541</name>
</gene>
<comment type="cofactor">
    <cofactor evidence="1">
        <name>Fe(2+)</name>
        <dbReference type="ChEBI" id="CHEBI:29033"/>
    </cofactor>
</comment>
<dbReference type="Pfam" id="PF15461">
    <property type="entry name" value="BCD"/>
    <property type="match status" value="1"/>
</dbReference>
<dbReference type="GO" id="GO:0005886">
    <property type="term" value="C:plasma membrane"/>
    <property type="evidence" value="ECO:0007669"/>
    <property type="project" value="UniProtKB-SubCell"/>
</dbReference>
<keyword evidence="1" id="KW-0472">Membrane</keyword>
<feature type="binding site" evidence="1">
    <location>
        <position position="222"/>
    </location>
    <ligand>
        <name>Fe cation</name>
        <dbReference type="ChEBI" id="CHEBI:24875"/>
    </ligand>
</feature>
<keyword evidence="1" id="KW-0408">Iron</keyword>
<dbReference type="InterPro" id="IPR022270">
    <property type="entry name" value="Blh_diox"/>
</dbReference>
<dbReference type="GO" id="GO:0010436">
    <property type="term" value="F:carotenoid dioxygenase activity"/>
    <property type="evidence" value="ECO:0007669"/>
    <property type="project" value="UniProtKB-UniRule"/>
</dbReference>
<comment type="function">
    <text evidence="1">Catalyzes the cleavage of beta-carotene at its central double bond (15,15') to yield two molecules of all-trans-retinal.</text>
</comment>
<dbReference type="GO" id="GO:0016121">
    <property type="term" value="P:carotene catabolic process"/>
    <property type="evidence" value="ECO:0007669"/>
    <property type="project" value="UniProtKB-UniRule"/>
</dbReference>
<proteinExistence type="inferred from homology"/>
<evidence type="ECO:0000313" key="3">
    <source>
        <dbReference type="Proteomes" id="UP000244189"/>
    </source>
</evidence>
<reference evidence="2 3" key="1">
    <citation type="submission" date="2018-04" db="EMBL/GenBank/DDBJ databases">
        <title>Genomic Encyclopedia of Type Strains, Phase III (KMG-III): the genomes of soil and plant-associated and newly described type strains.</title>
        <authorList>
            <person name="Whitman W."/>
        </authorList>
    </citation>
    <scope>NUCLEOTIDE SEQUENCE [LARGE SCALE GENOMIC DNA]</scope>
    <source>
        <strain evidence="2 3">MA101b</strain>
    </source>
</reference>
<protein>
    <recommendedName>
        <fullName evidence="1">Probable beta-carotene 15,15'-dioxygenase</fullName>
        <ecNumber evidence="1">1.13.11.63</ecNumber>
    </recommendedName>
</protein>
<feature type="transmembrane region" description="Helical" evidence="1">
    <location>
        <begin position="242"/>
        <end position="260"/>
    </location>
</feature>
<feature type="transmembrane region" description="Helical" evidence="1">
    <location>
        <begin position="46"/>
        <end position="66"/>
    </location>
</feature>
<keyword evidence="3" id="KW-1185">Reference proteome</keyword>
<comment type="similarity">
    <text evidence="1">Belongs to the Brp/Blh beta-carotene diooxygenase family.</text>
</comment>
<feature type="transmembrane region" description="Helical" evidence="1">
    <location>
        <begin position="78"/>
        <end position="111"/>
    </location>
</feature>
<dbReference type="HAMAP" id="MF_02093">
    <property type="entry name" value="Beta_carotene_diox"/>
    <property type="match status" value="1"/>
</dbReference>
<comment type="catalytic activity">
    <reaction evidence="1">
        <text>all-trans-beta-carotene + O2 = 2 all-trans-retinal</text>
        <dbReference type="Rhea" id="RHEA:32887"/>
        <dbReference type="ChEBI" id="CHEBI:15379"/>
        <dbReference type="ChEBI" id="CHEBI:17579"/>
        <dbReference type="ChEBI" id="CHEBI:17898"/>
        <dbReference type="EC" id="1.13.11.63"/>
    </reaction>
</comment>
<keyword evidence="1" id="KW-0223">Dioxygenase</keyword>
<keyword evidence="1" id="KW-1003">Cell membrane</keyword>
<dbReference type="GO" id="GO:0003834">
    <property type="term" value="F:beta-carotene 15,15'-dioxygenase activity"/>
    <property type="evidence" value="ECO:0007669"/>
    <property type="project" value="UniProtKB-EC"/>
</dbReference>
<dbReference type="GO" id="GO:0004497">
    <property type="term" value="F:monooxygenase activity"/>
    <property type="evidence" value="ECO:0007669"/>
    <property type="project" value="UniProtKB-KW"/>
</dbReference>
<evidence type="ECO:0000313" key="2">
    <source>
        <dbReference type="EMBL" id="PTQ61215.1"/>
    </source>
</evidence>
<feature type="transmembrane region" description="Helical" evidence="1">
    <location>
        <begin position="272"/>
        <end position="289"/>
    </location>
</feature>
<dbReference type="EC" id="1.13.11.63" evidence="1"/>
<organism evidence="2 3">
    <name type="scientific">Sphingomonas aurantiaca</name>
    <dbReference type="NCBI Taxonomy" id="185949"/>
    <lineage>
        <taxon>Bacteria</taxon>
        <taxon>Pseudomonadati</taxon>
        <taxon>Pseudomonadota</taxon>
        <taxon>Alphaproteobacteria</taxon>
        <taxon>Sphingomonadales</taxon>
        <taxon>Sphingomonadaceae</taxon>
        <taxon>Sphingomonas</taxon>
    </lineage>
</organism>
<feature type="transmembrane region" description="Helical" evidence="1">
    <location>
        <begin position="167"/>
        <end position="187"/>
    </location>
</feature>
<feature type="binding site" evidence="1">
    <location>
        <position position="60"/>
    </location>
    <ligand>
        <name>Fe cation</name>
        <dbReference type="ChEBI" id="CHEBI:24875"/>
    </ligand>
</feature>
<feature type="binding site" evidence="1">
    <location>
        <position position="115"/>
    </location>
    <ligand>
        <name>Fe cation</name>
        <dbReference type="ChEBI" id="CHEBI:24875"/>
    </ligand>
</feature>
<comment type="subcellular location">
    <subcellularLocation>
        <location evidence="1">Cell membrane</location>
        <topology evidence="1">Multi-pass membrane protein</topology>
    </subcellularLocation>
</comment>
<sequence length="315" mass="33007">MAADSLNHRRTRIGRGGVVPVAFWIVGTYLATALAAGISLDGRTATGLATLVFVVGGMPHGAYDIALLTRATRLRHGWLWLAVAGYVGIAIGMAVLWVVVPAGGLILFLMVAAIHFGEDWTMLDEPLLKMAAGTAIIAAAAIGHPAQVAALFVTMAGGPGGAVIARAAIAVAPVALLVTSVGIWVAWREGAREWAAATAVAIVALILLPPVAGFALFFVFLHSPRHLSEARALLDDMPRAKWLTTGAAMSALAIGGWWLFAWRIEALPADMTAQAFQLLAAVALPHLLLSRWLERRLAPAVSGPGNEFCVRGTDP</sequence>
<comment type="caution">
    <text evidence="2">The sequence shown here is derived from an EMBL/GenBank/DDBJ whole genome shotgun (WGS) entry which is preliminary data.</text>
</comment>
<feature type="transmembrane region" description="Helical" evidence="1">
    <location>
        <begin position="21"/>
        <end position="40"/>
    </location>
</feature>
<dbReference type="NCBIfam" id="TIGR03753">
    <property type="entry name" value="blh_monoox"/>
    <property type="match status" value="1"/>
</dbReference>
<feature type="transmembrane region" description="Helical" evidence="1">
    <location>
        <begin position="199"/>
        <end position="221"/>
    </location>
</feature>
<dbReference type="AlphaFoldDB" id="A0A2T5GPF7"/>
<accession>A0A2T5GPF7</accession>
<keyword evidence="1" id="KW-0560">Oxidoreductase</keyword>
<feature type="binding site" evidence="1">
    <location>
        <position position="226"/>
    </location>
    <ligand>
        <name>Fe cation</name>
        <dbReference type="ChEBI" id="CHEBI:24875"/>
    </ligand>
</feature>
<keyword evidence="2" id="KW-0503">Monooxygenase</keyword>
<dbReference type="Proteomes" id="UP000244189">
    <property type="component" value="Unassembled WGS sequence"/>
</dbReference>
<dbReference type="EMBL" id="QAOG01000002">
    <property type="protein sequence ID" value="PTQ61215.1"/>
    <property type="molecule type" value="Genomic_DNA"/>
</dbReference>
<feature type="transmembrane region" description="Helical" evidence="1">
    <location>
        <begin position="131"/>
        <end position="155"/>
    </location>
</feature>
<dbReference type="GO" id="GO:0005506">
    <property type="term" value="F:iron ion binding"/>
    <property type="evidence" value="ECO:0007669"/>
    <property type="project" value="UniProtKB-UniRule"/>
</dbReference>
<keyword evidence="1" id="KW-0812">Transmembrane</keyword>
<keyword evidence="1" id="KW-1133">Transmembrane helix</keyword>
<name>A0A2T5GPF7_9SPHN</name>